<sequence length="354" mass="37909">MAQHSLKISALWAGLLALLGMLAKTCAVPRTACPRAKGFDAVSDKIALNSPWGFHGAAEPSDAGALCAEDTICVSFDTLGVRHFVDVGNFVDSVGACTYIKQACPRANGYKALLRKMWSLTADANKNGSAAAMSHESELAARSHCNVTISCLAWTSLGEALMLPFVTTEADAIAAYDNAGAAQGISIVHSQRDVCLYLKEPCPAKYGYNTFAGKDFISSTAFRGVKKDKMSSAEMAESFCKVNPKCTAWNTKGEYAIGAVQGYETESNVCTYVKQPCPAIPGFTAHDSFTYPKSAPREHYNKTSFVEIVTHCTSNPHCAAFDTLRQIWPPAVAEAAPSVPFPGMCTFVKMPGLR</sequence>
<reference evidence="2" key="1">
    <citation type="journal article" date="2021" name="Proc. Natl. Acad. Sci. U.S.A.">
        <title>Three genomes in the algal genus Volvox reveal the fate of a haploid sex-determining region after a transition to homothallism.</title>
        <authorList>
            <person name="Yamamoto K."/>
            <person name="Hamaji T."/>
            <person name="Kawai-Toyooka H."/>
            <person name="Matsuzaki R."/>
            <person name="Takahashi F."/>
            <person name="Nishimura Y."/>
            <person name="Kawachi M."/>
            <person name="Noguchi H."/>
            <person name="Minakuchi Y."/>
            <person name="Umen J.G."/>
            <person name="Toyoda A."/>
            <person name="Nozaki H."/>
        </authorList>
    </citation>
    <scope>NUCLEOTIDE SEQUENCE</scope>
    <source>
        <strain evidence="2">NIES-3780</strain>
    </source>
</reference>
<name>A0A8J4EUD4_9CHLO</name>
<dbReference type="AlphaFoldDB" id="A0A8J4EUD4"/>
<feature type="chain" id="PRO_5035239315" evidence="1">
    <location>
        <begin position="28"/>
        <end position="354"/>
    </location>
</feature>
<evidence type="ECO:0000313" key="2">
    <source>
        <dbReference type="EMBL" id="GIL48352.1"/>
    </source>
</evidence>
<feature type="signal peptide" evidence="1">
    <location>
        <begin position="1"/>
        <end position="27"/>
    </location>
</feature>
<evidence type="ECO:0000313" key="3">
    <source>
        <dbReference type="Proteomes" id="UP000747399"/>
    </source>
</evidence>
<dbReference type="EMBL" id="BNCO01000005">
    <property type="protein sequence ID" value="GIL48352.1"/>
    <property type="molecule type" value="Genomic_DNA"/>
</dbReference>
<evidence type="ECO:0000256" key="1">
    <source>
        <dbReference type="SAM" id="SignalP"/>
    </source>
</evidence>
<accession>A0A8J4EUD4</accession>
<comment type="caution">
    <text evidence="2">The sequence shown here is derived from an EMBL/GenBank/DDBJ whole genome shotgun (WGS) entry which is preliminary data.</text>
</comment>
<protein>
    <submittedName>
        <fullName evidence="2">Uncharacterized protein</fullName>
    </submittedName>
</protein>
<dbReference type="Proteomes" id="UP000747399">
    <property type="component" value="Unassembled WGS sequence"/>
</dbReference>
<proteinExistence type="predicted"/>
<gene>
    <name evidence="2" type="ORF">Vafri_4625</name>
</gene>
<keyword evidence="3" id="KW-1185">Reference proteome</keyword>
<organism evidence="2 3">
    <name type="scientific">Volvox africanus</name>
    <dbReference type="NCBI Taxonomy" id="51714"/>
    <lineage>
        <taxon>Eukaryota</taxon>
        <taxon>Viridiplantae</taxon>
        <taxon>Chlorophyta</taxon>
        <taxon>core chlorophytes</taxon>
        <taxon>Chlorophyceae</taxon>
        <taxon>CS clade</taxon>
        <taxon>Chlamydomonadales</taxon>
        <taxon>Volvocaceae</taxon>
        <taxon>Volvox</taxon>
    </lineage>
</organism>
<keyword evidence="1" id="KW-0732">Signal</keyword>